<protein>
    <submittedName>
        <fullName evidence="3">Methyltransferase type 11</fullName>
    </submittedName>
</protein>
<dbReference type="SUPFAM" id="SSF53335">
    <property type="entry name" value="S-adenosyl-L-methionine-dependent methyltransferases"/>
    <property type="match status" value="1"/>
</dbReference>
<dbReference type="AlphaFoldDB" id="M0CZI5"/>
<gene>
    <name evidence="3" type="ORF">C474_14159</name>
</gene>
<dbReference type="Gene3D" id="3.40.50.150">
    <property type="entry name" value="Vaccinia Virus protein VP39"/>
    <property type="match status" value="1"/>
</dbReference>
<name>M0CZI5_HALPD</name>
<keyword evidence="3" id="KW-0489">Methyltransferase</keyword>
<accession>M0CZI5</accession>
<dbReference type="InParanoid" id="M0CZI5"/>
<dbReference type="GO" id="GO:0008168">
    <property type="term" value="F:methyltransferase activity"/>
    <property type="evidence" value="ECO:0007669"/>
    <property type="project" value="UniProtKB-KW"/>
</dbReference>
<dbReference type="EMBL" id="AOIV01000036">
    <property type="protein sequence ID" value="ELZ28646.1"/>
    <property type="molecule type" value="Genomic_DNA"/>
</dbReference>
<dbReference type="GO" id="GO:0032259">
    <property type="term" value="P:methylation"/>
    <property type="evidence" value="ECO:0007669"/>
    <property type="project" value="UniProtKB-KW"/>
</dbReference>
<keyword evidence="4" id="KW-1185">Reference proteome</keyword>
<keyword evidence="1 3" id="KW-0808">Transferase</keyword>
<dbReference type="RefSeq" id="WP_008387902.1">
    <property type="nucleotide sequence ID" value="NZ_AOIV01000036.1"/>
</dbReference>
<feature type="domain" description="Methyltransferase" evidence="2">
    <location>
        <begin position="36"/>
        <end position="132"/>
    </location>
</feature>
<dbReference type="PANTHER" id="PTHR43861">
    <property type="entry name" value="TRANS-ACONITATE 2-METHYLTRANSFERASE-RELATED"/>
    <property type="match status" value="1"/>
</dbReference>
<dbReference type="Pfam" id="PF13649">
    <property type="entry name" value="Methyltransf_25"/>
    <property type="match status" value="1"/>
</dbReference>
<dbReference type="CDD" id="cd02440">
    <property type="entry name" value="AdoMet_MTases"/>
    <property type="match status" value="1"/>
</dbReference>
<comment type="caution">
    <text evidence="3">The sequence shown here is derived from an EMBL/GenBank/DDBJ whole genome shotgun (WGS) entry which is preliminary data.</text>
</comment>
<dbReference type="eggNOG" id="arCOG02702">
    <property type="taxonomic scope" value="Archaea"/>
</dbReference>
<evidence type="ECO:0000313" key="3">
    <source>
        <dbReference type="EMBL" id="ELZ28646.1"/>
    </source>
</evidence>
<dbReference type="Proteomes" id="UP000011513">
    <property type="component" value="Unassembled WGS sequence"/>
</dbReference>
<dbReference type="InterPro" id="IPR029063">
    <property type="entry name" value="SAM-dependent_MTases_sf"/>
</dbReference>
<evidence type="ECO:0000259" key="2">
    <source>
        <dbReference type="Pfam" id="PF13649"/>
    </source>
</evidence>
<evidence type="ECO:0000313" key="4">
    <source>
        <dbReference type="Proteomes" id="UP000011513"/>
    </source>
</evidence>
<reference evidence="3 4" key="1">
    <citation type="journal article" date="2014" name="PLoS Genet.">
        <title>Phylogenetically driven sequencing of extremely halophilic archaea reveals strategies for static and dynamic osmo-response.</title>
        <authorList>
            <person name="Becker E.A."/>
            <person name="Seitzer P.M."/>
            <person name="Tritt A."/>
            <person name="Larsen D."/>
            <person name="Krusor M."/>
            <person name="Yao A.I."/>
            <person name="Wu D."/>
            <person name="Madern D."/>
            <person name="Eisen J.A."/>
            <person name="Darling A.E."/>
            <person name="Facciotti M.T."/>
        </authorList>
    </citation>
    <scope>NUCLEOTIDE SEQUENCE [LARGE SCALE GENOMIC DNA]</scope>
    <source>
        <strain evidence="3 4">JCM 14848</strain>
    </source>
</reference>
<proteinExistence type="predicted"/>
<dbReference type="InterPro" id="IPR041698">
    <property type="entry name" value="Methyltransf_25"/>
</dbReference>
<evidence type="ECO:0000256" key="1">
    <source>
        <dbReference type="ARBA" id="ARBA00022679"/>
    </source>
</evidence>
<dbReference type="OrthoDB" id="1018at2157"/>
<sequence length="196" mass="21709">MKFQNTGQPDWSWWRELWPDPETVLRRLGVATDDSIVDVCSGDGYFTLPTARLVGTAPVFAVDIDANLLAALHARTKSQEIENVHPICGDARHMAAFLQRSVDIALHMNTFHGVADQEAFASAVRRVLTPDGRFIIVNWYPAPKAETPIAGEPRGPPAELRLSPRSTAALVEPAGFGQRSHIELPPYHYGLIFDRD</sequence>
<organism evidence="3 4">
    <name type="scientific">Halogeometricum pallidum JCM 14848</name>
    <dbReference type="NCBI Taxonomy" id="1227487"/>
    <lineage>
        <taxon>Archaea</taxon>
        <taxon>Methanobacteriati</taxon>
        <taxon>Methanobacteriota</taxon>
        <taxon>Stenosarchaea group</taxon>
        <taxon>Halobacteria</taxon>
        <taxon>Halobacteriales</taxon>
        <taxon>Haloferacaceae</taxon>
        <taxon>Halogeometricum</taxon>
    </lineage>
</organism>